<dbReference type="EMBL" id="SRLO01001319">
    <property type="protein sequence ID" value="TNN38988.1"/>
    <property type="molecule type" value="Genomic_DNA"/>
</dbReference>
<dbReference type="AlphaFoldDB" id="A0A4Z2FCU5"/>
<sequence>MTSYLSAPLSCTQWAAVSSQRLLNTEAPHTWPVPRTWRLTCHGHSPSRDATPPTMRELRYRKLPQDPEGPWKALEDSYLKAWTVEPLKCLASTEFFE</sequence>
<evidence type="ECO:0000313" key="1">
    <source>
        <dbReference type="EMBL" id="TNN38988.1"/>
    </source>
</evidence>
<organism evidence="1 2">
    <name type="scientific">Liparis tanakae</name>
    <name type="common">Tanaka's snailfish</name>
    <dbReference type="NCBI Taxonomy" id="230148"/>
    <lineage>
        <taxon>Eukaryota</taxon>
        <taxon>Metazoa</taxon>
        <taxon>Chordata</taxon>
        <taxon>Craniata</taxon>
        <taxon>Vertebrata</taxon>
        <taxon>Euteleostomi</taxon>
        <taxon>Actinopterygii</taxon>
        <taxon>Neopterygii</taxon>
        <taxon>Teleostei</taxon>
        <taxon>Neoteleostei</taxon>
        <taxon>Acanthomorphata</taxon>
        <taxon>Eupercaria</taxon>
        <taxon>Perciformes</taxon>
        <taxon>Cottioidei</taxon>
        <taxon>Cottales</taxon>
        <taxon>Liparidae</taxon>
        <taxon>Liparis</taxon>
    </lineage>
</organism>
<reference evidence="1 2" key="1">
    <citation type="submission" date="2019-03" db="EMBL/GenBank/DDBJ databases">
        <title>First draft genome of Liparis tanakae, snailfish: a comprehensive survey of snailfish specific genes.</title>
        <authorList>
            <person name="Kim W."/>
            <person name="Song I."/>
            <person name="Jeong J.-H."/>
            <person name="Kim D."/>
            <person name="Kim S."/>
            <person name="Ryu S."/>
            <person name="Song J.Y."/>
            <person name="Lee S.K."/>
        </authorList>
    </citation>
    <scope>NUCLEOTIDE SEQUENCE [LARGE SCALE GENOMIC DNA]</scope>
    <source>
        <tissue evidence="1">Muscle</tissue>
    </source>
</reference>
<keyword evidence="2" id="KW-1185">Reference proteome</keyword>
<dbReference type="Proteomes" id="UP000314294">
    <property type="component" value="Unassembled WGS sequence"/>
</dbReference>
<evidence type="ECO:0000313" key="2">
    <source>
        <dbReference type="Proteomes" id="UP000314294"/>
    </source>
</evidence>
<accession>A0A4Z2FCU5</accession>
<name>A0A4Z2FCU5_9TELE</name>
<protein>
    <submittedName>
        <fullName evidence="1">Uncharacterized protein</fullName>
    </submittedName>
</protein>
<proteinExistence type="predicted"/>
<comment type="caution">
    <text evidence="1">The sequence shown here is derived from an EMBL/GenBank/DDBJ whole genome shotgun (WGS) entry which is preliminary data.</text>
</comment>
<gene>
    <name evidence="1" type="ORF">EYF80_050838</name>
</gene>